<evidence type="ECO:0000313" key="13">
    <source>
        <dbReference type="Proteomes" id="UP001519460"/>
    </source>
</evidence>
<evidence type="ECO:0000256" key="10">
    <source>
        <dbReference type="ARBA" id="ARBA00038150"/>
    </source>
</evidence>
<comment type="subcellular location">
    <subcellularLocation>
        <location evidence="1">Membrane</location>
        <topology evidence="1">Single-pass type II membrane protein</topology>
    </subcellularLocation>
</comment>
<evidence type="ECO:0000256" key="11">
    <source>
        <dbReference type="SAM" id="Phobius"/>
    </source>
</evidence>
<dbReference type="Proteomes" id="UP001519460">
    <property type="component" value="Unassembled WGS sequence"/>
</dbReference>
<evidence type="ECO:0008006" key="14">
    <source>
        <dbReference type="Google" id="ProtNLM"/>
    </source>
</evidence>
<evidence type="ECO:0000256" key="3">
    <source>
        <dbReference type="ARBA" id="ARBA00022676"/>
    </source>
</evidence>
<keyword evidence="4" id="KW-0808">Transferase</keyword>
<evidence type="ECO:0000256" key="7">
    <source>
        <dbReference type="ARBA" id="ARBA00022989"/>
    </source>
</evidence>
<evidence type="ECO:0000256" key="9">
    <source>
        <dbReference type="ARBA" id="ARBA00023180"/>
    </source>
</evidence>
<dbReference type="GO" id="GO:0016757">
    <property type="term" value="F:glycosyltransferase activity"/>
    <property type="evidence" value="ECO:0007669"/>
    <property type="project" value="UniProtKB-KW"/>
</dbReference>
<evidence type="ECO:0000313" key="12">
    <source>
        <dbReference type="EMBL" id="KAK7486325.1"/>
    </source>
</evidence>
<dbReference type="Pfam" id="PF02485">
    <property type="entry name" value="Branch"/>
    <property type="match status" value="2"/>
</dbReference>
<evidence type="ECO:0000256" key="5">
    <source>
        <dbReference type="ARBA" id="ARBA00022692"/>
    </source>
</evidence>
<dbReference type="PANTHER" id="PTHR19297">
    <property type="entry name" value="GLYCOSYLTRANSFERASE 14 FAMILY MEMBER"/>
    <property type="match status" value="1"/>
</dbReference>
<protein>
    <recommendedName>
        <fullName evidence="14">Beta-1,3-galactosyl-O-glycosyl-glycoprotein beta-1,6-N-acetylglucosaminyltransferase</fullName>
    </recommendedName>
</protein>
<comment type="pathway">
    <text evidence="2">Protein modification; protein glycosylation.</text>
</comment>
<keyword evidence="7 11" id="KW-1133">Transmembrane helix</keyword>
<keyword evidence="6" id="KW-0735">Signal-anchor</keyword>
<dbReference type="AlphaFoldDB" id="A0ABD0KH78"/>
<reference evidence="12 13" key="1">
    <citation type="journal article" date="2023" name="Sci. Data">
        <title>Genome assembly of the Korean intertidal mud-creeper Batillaria attramentaria.</title>
        <authorList>
            <person name="Patra A.K."/>
            <person name="Ho P.T."/>
            <person name="Jun S."/>
            <person name="Lee S.J."/>
            <person name="Kim Y."/>
            <person name="Won Y.J."/>
        </authorList>
    </citation>
    <scope>NUCLEOTIDE SEQUENCE [LARGE SCALE GENOMIC DNA]</scope>
    <source>
        <strain evidence="12">Wonlab-2016</strain>
    </source>
</reference>
<proteinExistence type="inferred from homology"/>
<dbReference type="PANTHER" id="PTHR19297:SF185">
    <property type="entry name" value="BETA-1,3-GALACTOSYL-O-GLYCOSYL-GLYCOPROTEIN BETA-1,6-N-ACETYLGLUCOSAMINYLTRANSFERASE 3"/>
    <property type="match status" value="1"/>
</dbReference>
<comment type="caution">
    <text evidence="12">The sequence shown here is derived from an EMBL/GenBank/DDBJ whole genome shotgun (WGS) entry which is preliminary data.</text>
</comment>
<comment type="similarity">
    <text evidence="10">Belongs to the glycosyltransferase 14 family.</text>
</comment>
<evidence type="ECO:0000256" key="6">
    <source>
        <dbReference type="ARBA" id="ARBA00022968"/>
    </source>
</evidence>
<keyword evidence="9" id="KW-0325">Glycoprotein</keyword>
<keyword evidence="5 11" id="KW-0812">Transmembrane</keyword>
<keyword evidence="8 11" id="KW-0472">Membrane</keyword>
<gene>
    <name evidence="12" type="ORF">BaRGS_00022495</name>
</gene>
<evidence type="ECO:0000256" key="4">
    <source>
        <dbReference type="ARBA" id="ARBA00022679"/>
    </source>
</evidence>
<sequence>MRGISQVQSTIFSVRTVFFVVVILTACVVILQLGRLHLSIRGKKEAWNWKSILRKAAPKVFPWKPIKVTEVDCSKVFSGDKTELRKAVQRENGTSQDYVGMNNSEVLRLARTCDQLKRERTFINSSLTEEESNFPLAYSIMVYKAADQVLNLLSAIYRPQNVYCVHVDKKAQKSFRFAMEAIADCFPNVFLASRSVDVRWGKFSVLKPELVCMQDLWNYTHWKYFINLTGQEFPLKTNYELVKILTAYNGANDVIVDPRTWKGSVHVAVNRDFVDFVLHSPVSRDFLEWCKRTHIPDETFFPTLNRNSQLGIRGEEPWNDSIAHLNMIRYKNWGQFECAGNLYVRNICIITVGDLPFLERRSYLFANKFYSRYSRLALGCLAERLYNRTKQEYLGLLDFNATFYRELPFVQNALRNTVIF</sequence>
<keyword evidence="3" id="KW-0328">Glycosyltransferase</keyword>
<dbReference type="InterPro" id="IPR003406">
    <property type="entry name" value="Glyco_trans_14"/>
</dbReference>
<dbReference type="GO" id="GO:0016020">
    <property type="term" value="C:membrane"/>
    <property type="evidence" value="ECO:0007669"/>
    <property type="project" value="UniProtKB-SubCell"/>
</dbReference>
<evidence type="ECO:0000256" key="1">
    <source>
        <dbReference type="ARBA" id="ARBA00004606"/>
    </source>
</evidence>
<evidence type="ECO:0000256" key="8">
    <source>
        <dbReference type="ARBA" id="ARBA00023136"/>
    </source>
</evidence>
<name>A0ABD0KH78_9CAEN</name>
<accession>A0ABD0KH78</accession>
<keyword evidence="13" id="KW-1185">Reference proteome</keyword>
<evidence type="ECO:0000256" key="2">
    <source>
        <dbReference type="ARBA" id="ARBA00004922"/>
    </source>
</evidence>
<dbReference type="PROSITE" id="PS51257">
    <property type="entry name" value="PROKAR_LIPOPROTEIN"/>
    <property type="match status" value="1"/>
</dbReference>
<feature type="transmembrane region" description="Helical" evidence="11">
    <location>
        <begin position="12"/>
        <end position="34"/>
    </location>
</feature>
<dbReference type="EMBL" id="JACVVK020000181">
    <property type="protein sequence ID" value="KAK7486325.1"/>
    <property type="molecule type" value="Genomic_DNA"/>
</dbReference>
<organism evidence="12 13">
    <name type="scientific">Batillaria attramentaria</name>
    <dbReference type="NCBI Taxonomy" id="370345"/>
    <lineage>
        <taxon>Eukaryota</taxon>
        <taxon>Metazoa</taxon>
        <taxon>Spiralia</taxon>
        <taxon>Lophotrochozoa</taxon>
        <taxon>Mollusca</taxon>
        <taxon>Gastropoda</taxon>
        <taxon>Caenogastropoda</taxon>
        <taxon>Sorbeoconcha</taxon>
        <taxon>Cerithioidea</taxon>
        <taxon>Batillariidae</taxon>
        <taxon>Batillaria</taxon>
    </lineage>
</organism>